<dbReference type="Gene3D" id="3.90.640.10">
    <property type="entry name" value="Actin, Chain A, domain 4"/>
    <property type="match status" value="1"/>
</dbReference>
<comment type="catalytic activity">
    <reaction evidence="1">
        <text>ATP + H2O = ADP + phosphate + H(+)</text>
        <dbReference type="Rhea" id="RHEA:13065"/>
        <dbReference type="ChEBI" id="CHEBI:15377"/>
        <dbReference type="ChEBI" id="CHEBI:15378"/>
        <dbReference type="ChEBI" id="CHEBI:30616"/>
        <dbReference type="ChEBI" id="CHEBI:43474"/>
        <dbReference type="ChEBI" id="CHEBI:456216"/>
    </reaction>
</comment>
<accession>W7TUS4</accession>
<dbReference type="AlphaFoldDB" id="W7TUS4"/>
<comment type="caution">
    <text evidence="4">The sequence shown here is derived from an EMBL/GenBank/DDBJ whole genome shotgun (WGS) entry which is preliminary data.</text>
</comment>
<dbReference type="SUPFAM" id="SSF53067">
    <property type="entry name" value="Actin-like ATPase domain"/>
    <property type="match status" value="2"/>
</dbReference>
<evidence type="ECO:0000256" key="1">
    <source>
        <dbReference type="ARBA" id="ARBA00049360"/>
    </source>
</evidence>
<sequence>MYQPQGGMEMNAVVAEIGGYAARLGFAGEDYPRSYFPSCAGFIPPDDSTTRATNPSSSKQNNSKQIQRKEYKFDLGHNDSRMNVHTPLSGGLVEDWDMVEQIWQHANKTALTVDLAQTPLLLIERAFNTSKLRQEYAELMFEKFQSPALFLAKDSVLSCFACGKTSGLVVDIGAETTTVGPVQDGWLEAKGLMRSHLGGRMVDRYLRAFLESDGVTIDPFLGQPPVAGTGEGMSASYRDFATLEVVRGLKESVCRMPEASVTPKDPKDSSVPKANYELPDGTVVSAGWERFQAADILMNPEPAWELMPEGREEEDSMQVDGEEGGKEGEGGWSRESLPRMAATAVRRCEKEQQSPLLSSVVLAGGGACLEGTMERLKVELENAMYGPGQAGSTRVKVLQAGPQERKICAWLGGSIVGSLGTFHEMWVSKAEYGERGARVVDTKCP</sequence>
<dbReference type="EMBL" id="AZIL01000515">
    <property type="protein sequence ID" value="EWM27273.1"/>
    <property type="molecule type" value="Genomic_DNA"/>
</dbReference>
<evidence type="ECO:0000256" key="3">
    <source>
        <dbReference type="SAM" id="MobiDB-lite"/>
    </source>
</evidence>
<dbReference type="InterPro" id="IPR004000">
    <property type="entry name" value="Actin"/>
</dbReference>
<dbReference type="SMART" id="SM00268">
    <property type="entry name" value="ACTIN"/>
    <property type="match status" value="1"/>
</dbReference>
<dbReference type="OrthoDB" id="5132116at2759"/>
<evidence type="ECO:0000313" key="4">
    <source>
        <dbReference type="EMBL" id="EWM27273.1"/>
    </source>
</evidence>
<feature type="region of interest" description="Disordered" evidence="3">
    <location>
        <begin position="310"/>
        <end position="337"/>
    </location>
</feature>
<feature type="compositionally biased region" description="Low complexity" evidence="3">
    <location>
        <begin position="56"/>
        <end position="65"/>
    </location>
</feature>
<organism evidence="4 5">
    <name type="scientific">Nannochloropsis gaditana</name>
    <dbReference type="NCBI Taxonomy" id="72520"/>
    <lineage>
        <taxon>Eukaryota</taxon>
        <taxon>Sar</taxon>
        <taxon>Stramenopiles</taxon>
        <taxon>Ochrophyta</taxon>
        <taxon>Eustigmatophyceae</taxon>
        <taxon>Eustigmatales</taxon>
        <taxon>Monodopsidaceae</taxon>
        <taxon>Nannochloropsis</taxon>
    </lineage>
</organism>
<dbReference type="PANTHER" id="PTHR11937">
    <property type="entry name" value="ACTIN"/>
    <property type="match status" value="1"/>
</dbReference>
<name>W7TUS4_9STRA</name>
<evidence type="ECO:0000256" key="2">
    <source>
        <dbReference type="RuleBase" id="RU000487"/>
    </source>
</evidence>
<proteinExistence type="inferred from homology"/>
<dbReference type="PRINTS" id="PR00190">
    <property type="entry name" value="ACTIN"/>
</dbReference>
<evidence type="ECO:0000313" key="5">
    <source>
        <dbReference type="Proteomes" id="UP000019335"/>
    </source>
</evidence>
<dbReference type="Proteomes" id="UP000019335">
    <property type="component" value="Chromosome 7"/>
</dbReference>
<keyword evidence="5" id="KW-1185">Reference proteome</keyword>
<dbReference type="Gene3D" id="3.30.420.40">
    <property type="match status" value="3"/>
</dbReference>
<dbReference type="InterPro" id="IPR043129">
    <property type="entry name" value="ATPase_NBD"/>
</dbReference>
<comment type="similarity">
    <text evidence="2">Belongs to the actin family.</text>
</comment>
<protein>
    <submittedName>
        <fullName evidence="4">Actin related protein</fullName>
    </submittedName>
</protein>
<reference evidence="4 5" key="1">
    <citation type="journal article" date="2014" name="Mol. Plant">
        <title>Chromosome Scale Genome Assembly and Transcriptome Profiling of Nannochloropsis gaditana in Nitrogen Depletion.</title>
        <authorList>
            <person name="Corteggiani Carpinelli E."/>
            <person name="Telatin A."/>
            <person name="Vitulo N."/>
            <person name="Forcato C."/>
            <person name="D'Angelo M."/>
            <person name="Schiavon R."/>
            <person name="Vezzi A."/>
            <person name="Giacometti G.M."/>
            <person name="Morosinotto T."/>
            <person name="Valle G."/>
        </authorList>
    </citation>
    <scope>NUCLEOTIDE SEQUENCE [LARGE SCALE GENOMIC DNA]</scope>
    <source>
        <strain evidence="4 5">B-31</strain>
    </source>
</reference>
<gene>
    <name evidence="4" type="ORF">Naga_100080g24</name>
</gene>
<dbReference type="Pfam" id="PF00022">
    <property type="entry name" value="Actin"/>
    <property type="match status" value="1"/>
</dbReference>
<feature type="compositionally biased region" description="Acidic residues" evidence="3">
    <location>
        <begin position="311"/>
        <end position="322"/>
    </location>
</feature>
<feature type="region of interest" description="Disordered" evidence="3">
    <location>
        <begin position="46"/>
        <end position="66"/>
    </location>
</feature>